<accession>A0A1I2Z7R4</accession>
<dbReference type="EMBL" id="FOOT01000012">
    <property type="protein sequence ID" value="SFH33814.1"/>
    <property type="molecule type" value="Genomic_DNA"/>
</dbReference>
<dbReference type="Proteomes" id="UP000198724">
    <property type="component" value="Unassembled WGS sequence"/>
</dbReference>
<protein>
    <submittedName>
        <fullName evidence="2">Uncharacterized protein</fullName>
    </submittedName>
</protein>
<sequence>MLILAKQLLYANRSRSMKALKALLDVLVFGYIIFTVLLLAGAIDETAILNTNAEDEVLTLYKGLVAIGGVIMLARVVMSSVYVADLKHEQYRAELKINNLKASLYESRQAFRSNSYKEVYAEERQAEVA</sequence>
<evidence type="ECO:0000313" key="3">
    <source>
        <dbReference type="Proteomes" id="UP000198724"/>
    </source>
</evidence>
<keyword evidence="1" id="KW-0472">Membrane</keyword>
<reference evidence="3" key="1">
    <citation type="submission" date="2016-10" db="EMBL/GenBank/DDBJ databases">
        <authorList>
            <person name="Varghese N."/>
            <person name="Submissions S."/>
        </authorList>
    </citation>
    <scope>NUCLEOTIDE SEQUENCE [LARGE SCALE GENOMIC DNA]</scope>
    <source>
        <strain evidence="3">LP51</strain>
    </source>
</reference>
<dbReference type="STRING" id="1436961.SAMN05421739_11222"/>
<keyword evidence="3" id="KW-1185">Reference proteome</keyword>
<proteinExistence type="predicted"/>
<name>A0A1I2Z7R4_9BACT</name>
<evidence type="ECO:0000256" key="1">
    <source>
        <dbReference type="SAM" id="Phobius"/>
    </source>
</evidence>
<keyword evidence="1" id="KW-0812">Transmembrane</keyword>
<evidence type="ECO:0000313" key="2">
    <source>
        <dbReference type="EMBL" id="SFH33814.1"/>
    </source>
</evidence>
<feature type="transmembrane region" description="Helical" evidence="1">
    <location>
        <begin position="63"/>
        <end position="84"/>
    </location>
</feature>
<dbReference type="AlphaFoldDB" id="A0A1I2Z7R4"/>
<feature type="transmembrane region" description="Helical" evidence="1">
    <location>
        <begin position="22"/>
        <end position="43"/>
    </location>
</feature>
<keyword evidence="1" id="KW-1133">Transmembrane helix</keyword>
<gene>
    <name evidence="2" type="ORF">SAMN05421739_11222</name>
</gene>
<organism evidence="2 3">
    <name type="scientific">Pontibacter chinhatensis</name>
    <dbReference type="NCBI Taxonomy" id="1436961"/>
    <lineage>
        <taxon>Bacteria</taxon>
        <taxon>Pseudomonadati</taxon>
        <taxon>Bacteroidota</taxon>
        <taxon>Cytophagia</taxon>
        <taxon>Cytophagales</taxon>
        <taxon>Hymenobacteraceae</taxon>
        <taxon>Pontibacter</taxon>
    </lineage>
</organism>